<evidence type="ECO:0000256" key="1">
    <source>
        <dbReference type="ARBA" id="ARBA00004651"/>
    </source>
</evidence>
<comment type="subcellular location">
    <subcellularLocation>
        <location evidence="1 9">Cell membrane</location>
        <topology evidence="1 9">Multi-pass membrane protein</topology>
    </subcellularLocation>
</comment>
<keyword evidence="6 9" id="KW-1133">Transmembrane helix</keyword>
<feature type="domain" description="CN hydrolase" evidence="10">
    <location>
        <begin position="229"/>
        <end position="467"/>
    </location>
</feature>
<dbReference type="CDD" id="cd07571">
    <property type="entry name" value="ALP_N-acyl_transferase"/>
    <property type="match status" value="1"/>
</dbReference>
<dbReference type="EC" id="2.3.1.269" evidence="9"/>
<dbReference type="GO" id="GO:0016410">
    <property type="term" value="F:N-acyltransferase activity"/>
    <property type="evidence" value="ECO:0007669"/>
    <property type="project" value="UniProtKB-UniRule"/>
</dbReference>
<dbReference type="InterPro" id="IPR003010">
    <property type="entry name" value="C-N_Hydrolase"/>
</dbReference>
<dbReference type="PANTHER" id="PTHR38686">
    <property type="entry name" value="APOLIPOPROTEIN N-ACYLTRANSFERASE"/>
    <property type="match status" value="1"/>
</dbReference>
<keyword evidence="5 9" id="KW-0812">Transmembrane</keyword>
<dbReference type="InterPro" id="IPR004563">
    <property type="entry name" value="Apolipo_AcylTrfase"/>
</dbReference>
<keyword evidence="3 9" id="KW-1003">Cell membrane</keyword>
<evidence type="ECO:0000313" key="11">
    <source>
        <dbReference type="EMBL" id="CAA6816011.1"/>
    </source>
</evidence>
<evidence type="ECO:0000256" key="3">
    <source>
        <dbReference type="ARBA" id="ARBA00022475"/>
    </source>
</evidence>
<comment type="pathway">
    <text evidence="9">Protein modification; lipoprotein biosynthesis (N-acyl transfer).</text>
</comment>
<evidence type="ECO:0000256" key="9">
    <source>
        <dbReference type="HAMAP-Rule" id="MF_01148"/>
    </source>
</evidence>
<keyword evidence="4 9" id="KW-0808">Transferase</keyword>
<dbReference type="AlphaFoldDB" id="A0A6S6T5I6"/>
<feature type="transmembrane region" description="Helical" evidence="9">
    <location>
        <begin position="195"/>
        <end position="216"/>
    </location>
</feature>
<name>A0A6S6T5I6_9GAMM</name>
<dbReference type="UniPathway" id="UPA00666"/>
<evidence type="ECO:0000256" key="8">
    <source>
        <dbReference type="ARBA" id="ARBA00023315"/>
    </source>
</evidence>
<comment type="catalytic activity">
    <reaction evidence="9">
        <text>N-terminal S-1,2-diacyl-sn-glyceryl-L-cysteinyl-[lipoprotein] + a glycerophospholipid = N-acyl-S-1,2-diacyl-sn-glyceryl-L-cysteinyl-[lipoprotein] + a 2-acyl-sn-glycero-3-phospholipid + H(+)</text>
        <dbReference type="Rhea" id="RHEA:48228"/>
        <dbReference type="Rhea" id="RHEA-COMP:14681"/>
        <dbReference type="Rhea" id="RHEA-COMP:14684"/>
        <dbReference type="ChEBI" id="CHEBI:15378"/>
        <dbReference type="ChEBI" id="CHEBI:136912"/>
        <dbReference type="ChEBI" id="CHEBI:140656"/>
        <dbReference type="ChEBI" id="CHEBI:140657"/>
        <dbReference type="ChEBI" id="CHEBI:140660"/>
        <dbReference type="EC" id="2.3.1.269"/>
    </reaction>
</comment>
<organism evidence="11">
    <name type="scientific">uncultured Thiotrichaceae bacterium</name>
    <dbReference type="NCBI Taxonomy" id="298394"/>
    <lineage>
        <taxon>Bacteria</taxon>
        <taxon>Pseudomonadati</taxon>
        <taxon>Pseudomonadota</taxon>
        <taxon>Gammaproteobacteria</taxon>
        <taxon>Thiotrichales</taxon>
        <taxon>Thiotrichaceae</taxon>
        <taxon>environmental samples</taxon>
    </lineage>
</organism>
<sequence length="502" mass="57236">MLTFRANISRGDYIYAFIAGLMLVLAFSPFAWRPIAWISPAIFFWLNLKPMLRGQRMRMAWVYGIGAFAGGIHWIYISIHHFGGANSFVAALMVCLFVLLVAMTLMLFGWLANYFLYQSEWLKLLLIFPAIWGVTEWFRGWFLTGFPWMQLGHTQADTWLSGYIPVIGSLGASWIVALGSGALVLFFVGSMRERMLAIMVTLLTTSGGYFLTTVSWTQPIDDEIYVSMVQGNIAQEDKWIPELRSEHIQKYLDMTADHLSNSHLIIWPETAIPDSFQRSMDDVVLPLQTIMKDVGNQLLVGGFHYDEQTQKTYNAVMSIGETREIYGKRHLVPFSEYTPFLEYLRWLEDFVRLPYDNVSRWEGKTNLMLAGQPMRISICYEDTYGEEMIEGLPEATMLVNVTNDGWFTGSIQSEQHVEIARSRSLETGRYTLRSTNNGVSAIIDEKGQFVATAKQYIDVVLAGYAQPMTGVTPYVRWGNWFLIVLLSSLLLLTGWLGKGKFR</sequence>
<gene>
    <name evidence="9" type="primary">lnt</name>
    <name evidence="11" type="ORF">HELGO_WM14109</name>
</gene>
<proteinExistence type="inferred from homology"/>
<feature type="transmembrane region" description="Helical" evidence="9">
    <location>
        <begin position="59"/>
        <end position="76"/>
    </location>
</feature>
<dbReference type="EMBL" id="CACVAT010000257">
    <property type="protein sequence ID" value="CAA6816011.1"/>
    <property type="molecule type" value="Genomic_DNA"/>
</dbReference>
<reference evidence="11" key="1">
    <citation type="submission" date="2020-01" db="EMBL/GenBank/DDBJ databases">
        <authorList>
            <person name="Meier V. D."/>
            <person name="Meier V D."/>
        </authorList>
    </citation>
    <scope>NUCLEOTIDE SEQUENCE</scope>
    <source>
        <strain evidence="11">HLG_WM_MAG_09</strain>
    </source>
</reference>
<protein>
    <recommendedName>
        <fullName evidence="9">Apolipoprotein N-acyltransferase</fullName>
        <shortName evidence="9">ALP N-acyltransferase</shortName>
        <ecNumber evidence="9">2.3.1.269</ecNumber>
    </recommendedName>
</protein>
<feature type="transmembrane region" description="Helical" evidence="9">
    <location>
        <begin position="162"/>
        <end position="188"/>
    </location>
</feature>
<dbReference type="Pfam" id="PF20154">
    <property type="entry name" value="LNT_N"/>
    <property type="match status" value="1"/>
</dbReference>
<feature type="transmembrane region" description="Helical" evidence="9">
    <location>
        <begin position="35"/>
        <end position="52"/>
    </location>
</feature>
<evidence type="ECO:0000256" key="2">
    <source>
        <dbReference type="ARBA" id="ARBA00010065"/>
    </source>
</evidence>
<feature type="transmembrane region" description="Helical" evidence="9">
    <location>
        <begin position="124"/>
        <end position="142"/>
    </location>
</feature>
<comment type="similarity">
    <text evidence="2 9">Belongs to the CN hydrolase family. Apolipoprotein N-acyltransferase subfamily.</text>
</comment>
<evidence type="ECO:0000256" key="4">
    <source>
        <dbReference type="ARBA" id="ARBA00022679"/>
    </source>
</evidence>
<dbReference type="Pfam" id="PF00795">
    <property type="entry name" value="CN_hydrolase"/>
    <property type="match status" value="1"/>
</dbReference>
<keyword evidence="11" id="KW-0449">Lipoprotein</keyword>
<evidence type="ECO:0000259" key="10">
    <source>
        <dbReference type="PROSITE" id="PS50263"/>
    </source>
</evidence>
<evidence type="ECO:0000256" key="7">
    <source>
        <dbReference type="ARBA" id="ARBA00023136"/>
    </source>
</evidence>
<comment type="function">
    <text evidence="9">Catalyzes the phospholipid dependent N-acylation of the N-terminal cysteine of apolipoprotein, the last step in lipoprotein maturation.</text>
</comment>
<keyword evidence="7 9" id="KW-0472">Membrane</keyword>
<dbReference type="PANTHER" id="PTHR38686:SF1">
    <property type="entry name" value="APOLIPOPROTEIN N-ACYLTRANSFERASE"/>
    <property type="match status" value="1"/>
</dbReference>
<feature type="transmembrane region" description="Helical" evidence="9">
    <location>
        <begin position="477"/>
        <end position="497"/>
    </location>
</feature>
<accession>A0A6S6T5I6</accession>
<evidence type="ECO:0000256" key="6">
    <source>
        <dbReference type="ARBA" id="ARBA00022989"/>
    </source>
</evidence>
<dbReference type="PROSITE" id="PS50263">
    <property type="entry name" value="CN_HYDROLASE"/>
    <property type="match status" value="1"/>
</dbReference>
<feature type="transmembrane region" description="Helical" evidence="9">
    <location>
        <begin position="88"/>
        <end position="112"/>
    </location>
</feature>
<dbReference type="GO" id="GO:0005886">
    <property type="term" value="C:plasma membrane"/>
    <property type="evidence" value="ECO:0007669"/>
    <property type="project" value="UniProtKB-SubCell"/>
</dbReference>
<feature type="transmembrane region" description="Helical" evidence="9">
    <location>
        <begin position="12"/>
        <end position="29"/>
    </location>
</feature>
<keyword evidence="8 9" id="KW-0012">Acyltransferase</keyword>
<dbReference type="SUPFAM" id="SSF56317">
    <property type="entry name" value="Carbon-nitrogen hydrolase"/>
    <property type="match status" value="1"/>
</dbReference>
<dbReference type="Gene3D" id="3.60.110.10">
    <property type="entry name" value="Carbon-nitrogen hydrolase"/>
    <property type="match status" value="1"/>
</dbReference>
<dbReference type="InterPro" id="IPR036526">
    <property type="entry name" value="C-N_Hydrolase_sf"/>
</dbReference>
<dbReference type="GO" id="GO:0042158">
    <property type="term" value="P:lipoprotein biosynthetic process"/>
    <property type="evidence" value="ECO:0007669"/>
    <property type="project" value="UniProtKB-UniRule"/>
</dbReference>
<dbReference type="InterPro" id="IPR045378">
    <property type="entry name" value="LNT_N"/>
</dbReference>
<dbReference type="NCBIfam" id="TIGR00546">
    <property type="entry name" value="lnt"/>
    <property type="match status" value="1"/>
</dbReference>
<evidence type="ECO:0000256" key="5">
    <source>
        <dbReference type="ARBA" id="ARBA00022692"/>
    </source>
</evidence>
<dbReference type="HAMAP" id="MF_01148">
    <property type="entry name" value="Lnt"/>
    <property type="match status" value="1"/>
</dbReference>